<accession>A0A0D3J564</accession>
<dbReference type="AlphaFoldDB" id="A0A0D3J564"/>
<organism evidence="1 2">
    <name type="scientific">Emiliania huxleyi (strain CCMP1516)</name>
    <dbReference type="NCBI Taxonomy" id="280463"/>
    <lineage>
        <taxon>Eukaryota</taxon>
        <taxon>Haptista</taxon>
        <taxon>Haptophyta</taxon>
        <taxon>Prymnesiophyceae</taxon>
        <taxon>Isochrysidales</taxon>
        <taxon>Noelaerhabdaceae</taxon>
        <taxon>Emiliania</taxon>
    </lineage>
</organism>
<keyword evidence="2" id="KW-1185">Reference proteome</keyword>
<dbReference type="EnsemblProtists" id="EOD18649">
    <property type="protein sequence ID" value="EOD18649"/>
    <property type="gene ID" value="EMIHUDRAFT_255819"/>
</dbReference>
<proteinExistence type="predicted"/>
<protein>
    <submittedName>
        <fullName evidence="1">Uncharacterized protein</fullName>
    </submittedName>
</protein>
<dbReference type="HOGENOM" id="CLU_2203921_0_0_1"/>
<dbReference type="RefSeq" id="XP_005771078.1">
    <property type="nucleotide sequence ID" value="XM_005771021.1"/>
</dbReference>
<reference evidence="1" key="2">
    <citation type="submission" date="2024-10" db="UniProtKB">
        <authorList>
            <consortium name="EnsemblProtists"/>
        </authorList>
    </citation>
    <scope>IDENTIFICATION</scope>
</reference>
<dbReference type="KEGG" id="ehx:EMIHUDRAFT_255819"/>
<dbReference type="GeneID" id="17264196"/>
<dbReference type="PaxDb" id="2903-EOD18649"/>
<evidence type="ECO:0000313" key="1">
    <source>
        <dbReference type="EnsemblProtists" id="EOD18649"/>
    </source>
</evidence>
<name>A0A0D3J564_EMIH1</name>
<evidence type="ECO:0000313" key="2">
    <source>
        <dbReference type="Proteomes" id="UP000013827"/>
    </source>
</evidence>
<reference evidence="2" key="1">
    <citation type="journal article" date="2013" name="Nature">
        <title>Pan genome of the phytoplankton Emiliania underpins its global distribution.</title>
        <authorList>
            <person name="Read B.A."/>
            <person name="Kegel J."/>
            <person name="Klute M.J."/>
            <person name="Kuo A."/>
            <person name="Lefebvre S.C."/>
            <person name="Maumus F."/>
            <person name="Mayer C."/>
            <person name="Miller J."/>
            <person name="Monier A."/>
            <person name="Salamov A."/>
            <person name="Young J."/>
            <person name="Aguilar M."/>
            <person name="Claverie J.M."/>
            <person name="Frickenhaus S."/>
            <person name="Gonzalez K."/>
            <person name="Herman E.K."/>
            <person name="Lin Y.C."/>
            <person name="Napier J."/>
            <person name="Ogata H."/>
            <person name="Sarno A.F."/>
            <person name="Shmutz J."/>
            <person name="Schroeder D."/>
            <person name="de Vargas C."/>
            <person name="Verret F."/>
            <person name="von Dassow P."/>
            <person name="Valentin K."/>
            <person name="Van de Peer Y."/>
            <person name="Wheeler G."/>
            <person name="Dacks J.B."/>
            <person name="Delwiche C.F."/>
            <person name="Dyhrman S.T."/>
            <person name="Glockner G."/>
            <person name="John U."/>
            <person name="Richards T."/>
            <person name="Worden A.Z."/>
            <person name="Zhang X."/>
            <person name="Grigoriev I.V."/>
            <person name="Allen A.E."/>
            <person name="Bidle K."/>
            <person name="Borodovsky M."/>
            <person name="Bowler C."/>
            <person name="Brownlee C."/>
            <person name="Cock J.M."/>
            <person name="Elias M."/>
            <person name="Gladyshev V.N."/>
            <person name="Groth M."/>
            <person name="Guda C."/>
            <person name="Hadaegh A."/>
            <person name="Iglesias-Rodriguez M.D."/>
            <person name="Jenkins J."/>
            <person name="Jones B.M."/>
            <person name="Lawson T."/>
            <person name="Leese F."/>
            <person name="Lindquist E."/>
            <person name="Lobanov A."/>
            <person name="Lomsadze A."/>
            <person name="Malik S.B."/>
            <person name="Marsh M.E."/>
            <person name="Mackinder L."/>
            <person name="Mock T."/>
            <person name="Mueller-Roeber B."/>
            <person name="Pagarete A."/>
            <person name="Parker M."/>
            <person name="Probert I."/>
            <person name="Quesneville H."/>
            <person name="Raines C."/>
            <person name="Rensing S.A."/>
            <person name="Riano-Pachon D.M."/>
            <person name="Richier S."/>
            <person name="Rokitta S."/>
            <person name="Shiraiwa Y."/>
            <person name="Soanes D.M."/>
            <person name="van der Giezen M."/>
            <person name="Wahlund T.M."/>
            <person name="Williams B."/>
            <person name="Wilson W."/>
            <person name="Wolfe G."/>
            <person name="Wurch L.L."/>
        </authorList>
    </citation>
    <scope>NUCLEOTIDE SEQUENCE</scope>
</reference>
<dbReference type="Proteomes" id="UP000013827">
    <property type="component" value="Unassembled WGS sequence"/>
</dbReference>
<sequence length="108" mass="11564">VPPLARLPPDAARRAEGLFSDLCAVHAARADAGAAPELLGWSRANVSLDLAEVGAKMRRAKETGRIGKQLGHIVVGRELFGLGEVSDGAQRHRDVWAAQPKLGREWPP</sequence>